<dbReference type="Pfam" id="PF01661">
    <property type="entry name" value="Macro"/>
    <property type="match status" value="1"/>
</dbReference>
<dbReference type="OrthoDB" id="6077599at2759"/>
<name>A0A8T1XC63_9STRA</name>
<comment type="caution">
    <text evidence="2">The sequence shown here is derived from an EMBL/GenBank/DDBJ whole genome shotgun (WGS) entry which is preliminary data.</text>
</comment>
<sequence length="109" mass="12195">MADCYELLATTYENVMNAVQNENLTTIAMASISTGELSIPCEEAAQVALRTIQKLLRGSNWRGKLAVVCYDEHVFRAFSSKREVVMKDFNADPPLPVNNFEEFFAAQAE</sequence>
<dbReference type="EMBL" id="JAGDFL010000010">
    <property type="protein sequence ID" value="KAG7401623.1"/>
    <property type="molecule type" value="Genomic_DNA"/>
</dbReference>
<dbReference type="InterPro" id="IPR002589">
    <property type="entry name" value="Macro_dom"/>
</dbReference>
<dbReference type="PROSITE" id="PS51154">
    <property type="entry name" value="MACRO"/>
    <property type="match status" value="1"/>
</dbReference>
<evidence type="ECO:0000313" key="3">
    <source>
        <dbReference type="Proteomes" id="UP000693981"/>
    </source>
</evidence>
<protein>
    <submittedName>
        <fullName evidence="2">Ganglioside-induced differentiation-associated protein 2</fullName>
    </submittedName>
</protein>
<reference evidence="2" key="1">
    <citation type="submission" date="2021-02" db="EMBL/GenBank/DDBJ databases">
        <authorList>
            <person name="Palmer J.M."/>
        </authorList>
    </citation>
    <scope>NUCLEOTIDE SEQUENCE</scope>
    <source>
        <strain evidence="2">SCRP23</strain>
    </source>
</reference>
<proteinExistence type="predicted"/>
<accession>A0A8T1XC63</accession>
<evidence type="ECO:0000313" key="2">
    <source>
        <dbReference type="EMBL" id="KAG7401623.1"/>
    </source>
</evidence>
<evidence type="ECO:0000259" key="1">
    <source>
        <dbReference type="PROSITE" id="PS51154"/>
    </source>
</evidence>
<keyword evidence="3" id="KW-1185">Reference proteome</keyword>
<gene>
    <name evidence="2" type="primary">GDAP2_1</name>
    <name evidence="2" type="ORF">PHYBOEH_000155</name>
</gene>
<feature type="domain" description="Macro" evidence="1">
    <location>
        <begin position="1"/>
        <end position="86"/>
    </location>
</feature>
<organism evidence="2 3">
    <name type="scientific">Phytophthora boehmeriae</name>
    <dbReference type="NCBI Taxonomy" id="109152"/>
    <lineage>
        <taxon>Eukaryota</taxon>
        <taxon>Sar</taxon>
        <taxon>Stramenopiles</taxon>
        <taxon>Oomycota</taxon>
        <taxon>Peronosporomycetes</taxon>
        <taxon>Peronosporales</taxon>
        <taxon>Peronosporaceae</taxon>
        <taxon>Phytophthora</taxon>
    </lineage>
</organism>
<dbReference type="AlphaFoldDB" id="A0A8T1XC63"/>
<dbReference type="Proteomes" id="UP000693981">
    <property type="component" value="Unassembled WGS sequence"/>
</dbReference>